<evidence type="ECO:0000256" key="8">
    <source>
        <dbReference type="ARBA" id="ARBA00059575"/>
    </source>
</evidence>
<dbReference type="InterPro" id="IPR036259">
    <property type="entry name" value="MFS_trans_sf"/>
</dbReference>
<dbReference type="InterPro" id="IPR020846">
    <property type="entry name" value="MFS_dom"/>
</dbReference>
<dbReference type="InterPro" id="IPR000109">
    <property type="entry name" value="POT_fam"/>
</dbReference>
<feature type="transmembrane region" description="Helical" evidence="11">
    <location>
        <begin position="250"/>
        <end position="271"/>
    </location>
</feature>
<proteinExistence type="inferred from homology"/>
<evidence type="ECO:0000256" key="10">
    <source>
        <dbReference type="RuleBase" id="RU003755"/>
    </source>
</evidence>
<dbReference type="Proteomes" id="UP000049578">
    <property type="component" value="Unassembled WGS sequence"/>
</dbReference>
<dbReference type="GO" id="GO:0035443">
    <property type="term" value="P:tripeptide transmembrane transport"/>
    <property type="evidence" value="ECO:0007669"/>
    <property type="project" value="UniProtKB-ARBA"/>
</dbReference>
<evidence type="ECO:0000256" key="11">
    <source>
        <dbReference type="SAM" id="Phobius"/>
    </source>
</evidence>
<dbReference type="PROSITE" id="PS50850">
    <property type="entry name" value="MFS"/>
    <property type="match status" value="1"/>
</dbReference>
<comment type="caution">
    <text evidence="13">The sequence shown here is derived from an EMBL/GenBank/DDBJ whole genome shotgun (WGS) entry which is preliminary data.</text>
</comment>
<feature type="transmembrane region" description="Helical" evidence="11">
    <location>
        <begin position="225"/>
        <end position="244"/>
    </location>
</feature>
<evidence type="ECO:0000313" key="13">
    <source>
        <dbReference type="EMBL" id="KPJ23151.1"/>
    </source>
</evidence>
<comment type="similarity">
    <text evidence="2 10">Belongs to the major facilitator superfamily. Proton-dependent oligopeptide transporter (POT/PTR) (TC 2.A.17) family.</text>
</comment>
<feature type="transmembrane region" description="Helical" evidence="11">
    <location>
        <begin position="176"/>
        <end position="195"/>
    </location>
</feature>
<keyword evidence="4" id="KW-1003">Cell membrane</keyword>
<evidence type="ECO:0000313" key="14">
    <source>
        <dbReference type="Proteomes" id="UP000049578"/>
    </source>
</evidence>
<dbReference type="InterPro" id="IPR018456">
    <property type="entry name" value="PTR2_symporter_CS"/>
</dbReference>
<dbReference type="AlphaFoldDB" id="A0A0P6SKZ8"/>
<dbReference type="Pfam" id="PF00854">
    <property type="entry name" value="PTR2"/>
    <property type="match status" value="1"/>
</dbReference>
<evidence type="ECO:0000256" key="3">
    <source>
        <dbReference type="ARBA" id="ARBA00022448"/>
    </source>
</evidence>
<feature type="transmembrane region" description="Helical" evidence="11">
    <location>
        <begin position="394"/>
        <end position="412"/>
    </location>
</feature>
<feature type="transmembrane region" description="Helical" evidence="11">
    <location>
        <begin position="111"/>
        <end position="128"/>
    </location>
</feature>
<dbReference type="GO" id="GO:0042937">
    <property type="term" value="F:tripeptide transmembrane transporter activity"/>
    <property type="evidence" value="ECO:0007669"/>
    <property type="project" value="UniProtKB-ARBA"/>
</dbReference>
<feature type="transmembrane region" description="Helical" evidence="11">
    <location>
        <begin position="460"/>
        <end position="482"/>
    </location>
</feature>
<organism evidence="13 14">
    <name type="scientific">Streptococcus phocae</name>
    <dbReference type="NCBI Taxonomy" id="119224"/>
    <lineage>
        <taxon>Bacteria</taxon>
        <taxon>Bacillati</taxon>
        <taxon>Bacillota</taxon>
        <taxon>Bacilli</taxon>
        <taxon>Lactobacillales</taxon>
        <taxon>Streptococcaceae</taxon>
        <taxon>Streptococcus</taxon>
    </lineage>
</organism>
<evidence type="ECO:0000256" key="9">
    <source>
        <dbReference type="ARBA" id="ARBA00069644"/>
    </source>
</evidence>
<dbReference type="RefSeq" id="WP_054278061.1">
    <property type="nucleotide sequence ID" value="NZ_LHQM01000003.1"/>
</dbReference>
<dbReference type="Gene3D" id="1.20.1250.20">
    <property type="entry name" value="MFS general substrate transporter like domains"/>
    <property type="match status" value="1"/>
</dbReference>
<keyword evidence="14" id="KW-1185">Reference proteome</keyword>
<feature type="transmembrane region" description="Helical" evidence="11">
    <location>
        <begin position="283"/>
        <end position="299"/>
    </location>
</feature>
<evidence type="ECO:0000259" key="12">
    <source>
        <dbReference type="PROSITE" id="PS50850"/>
    </source>
</evidence>
<dbReference type="CDD" id="cd17346">
    <property type="entry name" value="MFS_DtpA_like"/>
    <property type="match status" value="1"/>
</dbReference>
<dbReference type="PROSITE" id="PS01023">
    <property type="entry name" value="PTR2_2"/>
    <property type="match status" value="1"/>
</dbReference>
<dbReference type="STRING" id="119224.AKK44_00565"/>
<dbReference type="InterPro" id="IPR005279">
    <property type="entry name" value="Dipep/tripep_permease"/>
</dbReference>
<feature type="transmembrane region" description="Helical" evidence="11">
    <location>
        <begin position="365"/>
        <end position="382"/>
    </location>
</feature>
<dbReference type="PATRIC" id="fig|119224.3.peg.840"/>
<dbReference type="GO" id="GO:0071916">
    <property type="term" value="F:dipeptide transmembrane transporter activity"/>
    <property type="evidence" value="ECO:0007669"/>
    <property type="project" value="UniProtKB-ARBA"/>
</dbReference>
<accession>A0A0P6SKZ8</accession>
<dbReference type="PROSITE" id="PS01022">
    <property type="entry name" value="PTR2_1"/>
    <property type="match status" value="1"/>
</dbReference>
<dbReference type="EMBL" id="LHQM01000003">
    <property type="protein sequence ID" value="KPJ23151.1"/>
    <property type="molecule type" value="Genomic_DNA"/>
</dbReference>
<dbReference type="SUPFAM" id="SSF103473">
    <property type="entry name" value="MFS general substrate transporter"/>
    <property type="match status" value="2"/>
</dbReference>
<dbReference type="PANTHER" id="PTHR23517">
    <property type="entry name" value="RESISTANCE PROTEIN MDTM, PUTATIVE-RELATED-RELATED"/>
    <property type="match status" value="1"/>
</dbReference>
<reference evidence="13 14" key="1">
    <citation type="submission" date="2015-08" db="EMBL/GenBank/DDBJ databases">
        <title>Genome sequence of Streptococcus phocae subsp. phocae ATCC 51973T isolated from liver specimen obtained from seal.</title>
        <authorList>
            <person name="Avendano-Herrera R."/>
        </authorList>
    </citation>
    <scope>NUCLEOTIDE SEQUENCE [LARGE SCALE GENOMIC DNA]</scope>
    <source>
        <strain evidence="13 14">ATCC 51973</strain>
    </source>
</reference>
<keyword evidence="3 10" id="KW-0813">Transport</keyword>
<comment type="subcellular location">
    <subcellularLocation>
        <location evidence="1">Cell membrane</location>
        <topology evidence="1">Multi-pass membrane protein</topology>
    </subcellularLocation>
    <subcellularLocation>
        <location evidence="10">Membrane</location>
        <topology evidence="10">Multi-pass membrane protein</topology>
    </subcellularLocation>
</comment>
<dbReference type="FunFam" id="1.20.1250.20:FF:000017">
    <property type="entry name" value="Dipeptide and tripeptide permease A"/>
    <property type="match status" value="1"/>
</dbReference>
<dbReference type="GO" id="GO:0015333">
    <property type="term" value="F:peptide:proton symporter activity"/>
    <property type="evidence" value="ECO:0007669"/>
    <property type="project" value="UniProtKB-ARBA"/>
</dbReference>
<feature type="transmembrane region" description="Helical" evidence="11">
    <location>
        <begin position="433"/>
        <end position="454"/>
    </location>
</feature>
<feature type="transmembrane region" description="Helical" evidence="11">
    <location>
        <begin position="332"/>
        <end position="353"/>
    </location>
</feature>
<comment type="function">
    <text evidence="8">Proton-dependent uptake of di- or tri-peptides.</text>
</comment>
<evidence type="ECO:0000256" key="1">
    <source>
        <dbReference type="ARBA" id="ARBA00004651"/>
    </source>
</evidence>
<evidence type="ECO:0000256" key="7">
    <source>
        <dbReference type="ARBA" id="ARBA00023136"/>
    </source>
</evidence>
<feature type="transmembrane region" description="Helical" evidence="11">
    <location>
        <begin position="28"/>
        <end position="45"/>
    </location>
</feature>
<sequence>MKTKEEKTFLGHPRGLSTLFFAEMWERFSYYGMRAILLYYMYYSVSEGGLGFDKATAASIMAIYGSLVYLSSVIGGFISDRILGSRKTVLYGGILIMIGHIALATPFGSTALFLSIALIILGTGLLKPNVSDMVGSLYEDNDPRRDAGFSIFVFGINLGAFIAPAIVGYLGQQVNFHLGFSLAAIGMFLGLVKYVKDGKKYLSEQSLTPTDPLNDQEKSKLLKQIGIVALATVALLIVLHLVNLLTINSIINVFTIIALVIPIYYFVTIISSDKISKTERSRVWAYIPLFIASILFWSIEEQGSVVLALFADEQTRLYFTLFGHQIHFPSSYFQSINPLFIMLYVPFFAWIWSKLGNRQPSSSKKFAYGLFAAGLSFLWMMLPGTLFGVNAKVSPLWLIMSWAIVIVGEMLISPIGLSVTSKLAPKAYQAQMMSIWFLSNAAAQAINAQIVKFYTTNHQVTYYGVVGATTIVFGLLLLLYAPRIEKLMAGIR</sequence>
<feature type="domain" description="Major facilitator superfamily (MFS) profile" evidence="12">
    <location>
        <begin position="1"/>
        <end position="198"/>
    </location>
</feature>
<dbReference type="GO" id="GO:0005886">
    <property type="term" value="C:plasma membrane"/>
    <property type="evidence" value="ECO:0007669"/>
    <property type="project" value="UniProtKB-SubCell"/>
</dbReference>
<name>A0A0P6SKZ8_9STRE</name>
<evidence type="ECO:0000256" key="4">
    <source>
        <dbReference type="ARBA" id="ARBA00022475"/>
    </source>
</evidence>
<feature type="transmembrane region" description="Helical" evidence="11">
    <location>
        <begin position="57"/>
        <end position="77"/>
    </location>
</feature>
<gene>
    <name evidence="13" type="ORF">AKK44_00565</name>
</gene>
<evidence type="ECO:0000256" key="6">
    <source>
        <dbReference type="ARBA" id="ARBA00022989"/>
    </source>
</evidence>
<keyword evidence="6 11" id="KW-1133">Transmembrane helix</keyword>
<feature type="transmembrane region" description="Helical" evidence="11">
    <location>
        <begin position="149"/>
        <end position="170"/>
    </location>
</feature>
<evidence type="ECO:0000256" key="5">
    <source>
        <dbReference type="ARBA" id="ARBA00022692"/>
    </source>
</evidence>
<dbReference type="NCBIfam" id="TIGR00924">
    <property type="entry name" value="yjdL_sub1_fam"/>
    <property type="match status" value="1"/>
</dbReference>
<keyword evidence="5 10" id="KW-0812">Transmembrane</keyword>
<protein>
    <recommendedName>
        <fullName evidence="9">Di-/tripeptide transporter</fullName>
    </recommendedName>
</protein>
<feature type="transmembrane region" description="Helical" evidence="11">
    <location>
        <begin position="89"/>
        <end position="105"/>
    </location>
</feature>
<dbReference type="PANTHER" id="PTHR23517:SF15">
    <property type="entry name" value="PROTON-DEPENDENT OLIGOPEPTIDE FAMILY TRANSPORT PROTEIN"/>
    <property type="match status" value="1"/>
</dbReference>
<evidence type="ECO:0000256" key="2">
    <source>
        <dbReference type="ARBA" id="ARBA00005982"/>
    </source>
</evidence>
<keyword evidence="7 11" id="KW-0472">Membrane</keyword>
<dbReference type="InterPro" id="IPR050171">
    <property type="entry name" value="MFS_Transporters"/>
</dbReference>